<accession>A0A0E9R0F0</accession>
<proteinExistence type="predicted"/>
<sequence length="44" mass="5217">MSTFYLLSISYNPCRLNHLVLWKKTHSMFKVTKFLMSLASPRLL</sequence>
<organism evidence="1">
    <name type="scientific">Anguilla anguilla</name>
    <name type="common">European freshwater eel</name>
    <name type="synonym">Muraena anguilla</name>
    <dbReference type="NCBI Taxonomy" id="7936"/>
    <lineage>
        <taxon>Eukaryota</taxon>
        <taxon>Metazoa</taxon>
        <taxon>Chordata</taxon>
        <taxon>Craniata</taxon>
        <taxon>Vertebrata</taxon>
        <taxon>Euteleostomi</taxon>
        <taxon>Actinopterygii</taxon>
        <taxon>Neopterygii</taxon>
        <taxon>Teleostei</taxon>
        <taxon>Anguilliformes</taxon>
        <taxon>Anguillidae</taxon>
        <taxon>Anguilla</taxon>
    </lineage>
</organism>
<dbReference type="AlphaFoldDB" id="A0A0E9R0F0"/>
<reference evidence="1" key="1">
    <citation type="submission" date="2014-11" db="EMBL/GenBank/DDBJ databases">
        <authorList>
            <person name="Amaro Gonzalez C."/>
        </authorList>
    </citation>
    <scope>NUCLEOTIDE SEQUENCE</scope>
</reference>
<protein>
    <submittedName>
        <fullName evidence="1">Uncharacterized protein</fullName>
    </submittedName>
</protein>
<dbReference type="EMBL" id="GBXM01086799">
    <property type="protein sequence ID" value="JAH21778.1"/>
    <property type="molecule type" value="Transcribed_RNA"/>
</dbReference>
<evidence type="ECO:0000313" key="1">
    <source>
        <dbReference type="EMBL" id="JAH21778.1"/>
    </source>
</evidence>
<name>A0A0E9R0F0_ANGAN</name>
<reference evidence="1" key="2">
    <citation type="journal article" date="2015" name="Fish Shellfish Immunol.">
        <title>Early steps in the European eel (Anguilla anguilla)-Vibrio vulnificus interaction in the gills: Role of the RtxA13 toxin.</title>
        <authorList>
            <person name="Callol A."/>
            <person name="Pajuelo D."/>
            <person name="Ebbesson L."/>
            <person name="Teles M."/>
            <person name="MacKenzie S."/>
            <person name="Amaro C."/>
        </authorList>
    </citation>
    <scope>NUCLEOTIDE SEQUENCE</scope>
</reference>